<evidence type="ECO:0000313" key="8">
    <source>
        <dbReference type="Proteomes" id="UP000653002"/>
    </source>
</evidence>
<reference evidence="7" key="1">
    <citation type="submission" date="2020-01" db="EMBL/GenBank/DDBJ databases">
        <authorList>
            <person name="Richard D."/>
        </authorList>
    </citation>
    <scope>NUCLEOTIDE SEQUENCE</scope>
    <source>
        <strain evidence="7">JP541</strain>
    </source>
</reference>
<dbReference type="Proteomes" id="UP000653002">
    <property type="component" value="Unassembled WGS sequence"/>
</dbReference>
<keyword evidence="3 5" id="KW-1133">Transmembrane helix</keyword>
<accession>A0A8I0L303</accession>
<gene>
    <name evidence="7" type="ORF">GUH15_07980</name>
</gene>
<dbReference type="PROSITE" id="PS50929">
    <property type="entry name" value="ABC_TM1F"/>
    <property type="match status" value="1"/>
</dbReference>
<evidence type="ECO:0000256" key="3">
    <source>
        <dbReference type="ARBA" id="ARBA00022989"/>
    </source>
</evidence>
<evidence type="ECO:0000313" key="7">
    <source>
        <dbReference type="EMBL" id="MBD4335994.1"/>
    </source>
</evidence>
<name>A0A8I0L303_XANCI</name>
<evidence type="ECO:0000256" key="1">
    <source>
        <dbReference type="ARBA" id="ARBA00004651"/>
    </source>
</evidence>
<feature type="non-terminal residue" evidence="7">
    <location>
        <position position="79"/>
    </location>
</feature>
<keyword evidence="7" id="KW-0547">Nucleotide-binding</keyword>
<dbReference type="AlphaFoldDB" id="A0A8I0L303"/>
<dbReference type="InterPro" id="IPR036640">
    <property type="entry name" value="ABC1_TM_sf"/>
</dbReference>
<evidence type="ECO:0000256" key="5">
    <source>
        <dbReference type="SAM" id="Phobius"/>
    </source>
</evidence>
<comment type="subcellular location">
    <subcellularLocation>
        <location evidence="1">Cell membrane</location>
        <topology evidence="1">Multi-pass membrane protein</topology>
    </subcellularLocation>
</comment>
<comment type="caution">
    <text evidence="7">The sequence shown here is derived from an EMBL/GenBank/DDBJ whole genome shotgun (WGS) entry which is preliminary data.</text>
</comment>
<feature type="transmembrane region" description="Helical" evidence="5">
    <location>
        <begin position="31"/>
        <end position="51"/>
    </location>
</feature>
<sequence length="79" mass="9032">QMLLRMCFRAPVSLICAMAMTFIINARLACIYLIATILLSVVLAFIMKATYKYFSQVFEKYDELNASVQENVTSIRVVK</sequence>
<organism evidence="7 8">
    <name type="scientific">Xanthomonas citri pv. citri</name>
    <dbReference type="NCBI Taxonomy" id="611301"/>
    <lineage>
        <taxon>Bacteria</taxon>
        <taxon>Pseudomonadati</taxon>
        <taxon>Pseudomonadota</taxon>
        <taxon>Gammaproteobacteria</taxon>
        <taxon>Lysobacterales</taxon>
        <taxon>Lysobacteraceae</taxon>
        <taxon>Xanthomonas</taxon>
    </lineage>
</organism>
<evidence type="ECO:0000259" key="6">
    <source>
        <dbReference type="PROSITE" id="PS50929"/>
    </source>
</evidence>
<protein>
    <submittedName>
        <fullName evidence="7">ABC transporter ATP-binding protein</fullName>
    </submittedName>
</protein>
<dbReference type="GO" id="GO:0005886">
    <property type="term" value="C:plasma membrane"/>
    <property type="evidence" value="ECO:0007669"/>
    <property type="project" value="UniProtKB-SubCell"/>
</dbReference>
<proteinExistence type="predicted"/>
<dbReference type="Pfam" id="PF00664">
    <property type="entry name" value="ABC_membrane"/>
    <property type="match status" value="1"/>
</dbReference>
<dbReference type="EMBL" id="JAABFR010000576">
    <property type="protein sequence ID" value="MBD4335994.1"/>
    <property type="molecule type" value="Genomic_DNA"/>
</dbReference>
<dbReference type="SUPFAM" id="SSF90123">
    <property type="entry name" value="ABC transporter transmembrane region"/>
    <property type="match status" value="1"/>
</dbReference>
<feature type="domain" description="ABC transmembrane type-1" evidence="6">
    <location>
        <begin position="1"/>
        <end position="79"/>
    </location>
</feature>
<dbReference type="GO" id="GO:0005524">
    <property type="term" value="F:ATP binding"/>
    <property type="evidence" value="ECO:0007669"/>
    <property type="project" value="UniProtKB-KW"/>
</dbReference>
<keyword evidence="4 5" id="KW-0472">Membrane</keyword>
<feature type="non-terminal residue" evidence="7">
    <location>
        <position position="1"/>
    </location>
</feature>
<dbReference type="Gene3D" id="1.20.1560.10">
    <property type="entry name" value="ABC transporter type 1, transmembrane domain"/>
    <property type="match status" value="1"/>
</dbReference>
<dbReference type="InterPro" id="IPR011527">
    <property type="entry name" value="ABC1_TM_dom"/>
</dbReference>
<evidence type="ECO:0000256" key="2">
    <source>
        <dbReference type="ARBA" id="ARBA00022692"/>
    </source>
</evidence>
<keyword evidence="7" id="KW-0067">ATP-binding</keyword>
<dbReference type="GO" id="GO:0140359">
    <property type="term" value="F:ABC-type transporter activity"/>
    <property type="evidence" value="ECO:0007669"/>
    <property type="project" value="InterPro"/>
</dbReference>
<evidence type="ECO:0000256" key="4">
    <source>
        <dbReference type="ARBA" id="ARBA00023136"/>
    </source>
</evidence>
<keyword evidence="2 5" id="KW-0812">Transmembrane</keyword>